<comment type="caution">
    <text evidence="3">The sequence shown here is derived from an EMBL/GenBank/DDBJ whole genome shotgun (WGS) entry which is preliminary data.</text>
</comment>
<feature type="region of interest" description="Disordered" evidence="1">
    <location>
        <begin position="262"/>
        <end position="318"/>
    </location>
</feature>
<protein>
    <submittedName>
        <fullName evidence="3">Uncharacterized protein</fullName>
    </submittedName>
</protein>
<proteinExistence type="predicted"/>
<feature type="chain" id="PRO_5045752382" evidence="2">
    <location>
        <begin position="23"/>
        <end position="318"/>
    </location>
</feature>
<evidence type="ECO:0000256" key="1">
    <source>
        <dbReference type="SAM" id="MobiDB-lite"/>
    </source>
</evidence>
<keyword evidence="4" id="KW-1185">Reference proteome</keyword>
<accession>A0ABR3IPM4</accession>
<feature type="compositionally biased region" description="Low complexity" evidence="1">
    <location>
        <begin position="271"/>
        <end position="318"/>
    </location>
</feature>
<evidence type="ECO:0000313" key="4">
    <source>
        <dbReference type="Proteomes" id="UP001556367"/>
    </source>
</evidence>
<dbReference type="EMBL" id="JASNQZ010000018">
    <property type="protein sequence ID" value="KAL0945243.1"/>
    <property type="molecule type" value="Genomic_DNA"/>
</dbReference>
<organism evidence="3 4">
    <name type="scientific">Hohenbuehelia grisea</name>
    <dbReference type="NCBI Taxonomy" id="104357"/>
    <lineage>
        <taxon>Eukaryota</taxon>
        <taxon>Fungi</taxon>
        <taxon>Dikarya</taxon>
        <taxon>Basidiomycota</taxon>
        <taxon>Agaricomycotina</taxon>
        <taxon>Agaricomycetes</taxon>
        <taxon>Agaricomycetidae</taxon>
        <taxon>Agaricales</taxon>
        <taxon>Pleurotineae</taxon>
        <taxon>Pleurotaceae</taxon>
        <taxon>Hohenbuehelia</taxon>
    </lineage>
</organism>
<evidence type="ECO:0000256" key="2">
    <source>
        <dbReference type="SAM" id="SignalP"/>
    </source>
</evidence>
<reference evidence="4" key="1">
    <citation type="submission" date="2024-06" db="EMBL/GenBank/DDBJ databases">
        <title>Multi-omics analyses provide insights into the biosynthesis of the anticancer antibiotic pleurotin in Hohenbuehelia grisea.</title>
        <authorList>
            <person name="Weaver J.A."/>
            <person name="Alberti F."/>
        </authorList>
    </citation>
    <scope>NUCLEOTIDE SEQUENCE [LARGE SCALE GENOMIC DNA]</scope>
    <source>
        <strain evidence="4">T-177</strain>
    </source>
</reference>
<feature type="signal peptide" evidence="2">
    <location>
        <begin position="1"/>
        <end position="22"/>
    </location>
</feature>
<sequence length="318" mass="33280">MARIASASLVLVLAAIASMINAAPLVDVNGSHQSSPECTDARSARKTALSSALSSLEELHATDEATVAAIDKAKTALQSSQEAIETIRQTVQATGSGREKGRQIRQGMRDAREALEGISSSDAGVSNSLKMVEELIESSKNARKVCFPNGFPGSKHHSKECRDARKAKKAAVTAAMEGLEKIDTSDSTIASAADQAKTALQGSIDAMSSFRKEGRKDGSWREMRQKVRQGIEDAKAALEDTKSSDASVTESVRLLEEVIAAGKEAKAQCAPSRSSENTSGSEPSSSSTDFGSEPTPSSTTFASEPSTSSSAPVSEPTP</sequence>
<evidence type="ECO:0000313" key="3">
    <source>
        <dbReference type="EMBL" id="KAL0945243.1"/>
    </source>
</evidence>
<dbReference type="Proteomes" id="UP001556367">
    <property type="component" value="Unassembled WGS sequence"/>
</dbReference>
<keyword evidence="2" id="KW-0732">Signal</keyword>
<gene>
    <name evidence="3" type="ORF">HGRIS_000754</name>
</gene>
<name>A0ABR3IPM4_9AGAR</name>